<dbReference type="EMBL" id="MU865916">
    <property type="protein sequence ID" value="KAK4454588.1"/>
    <property type="molecule type" value="Genomic_DNA"/>
</dbReference>
<keyword evidence="3" id="KW-1185">Reference proteome</keyword>
<dbReference type="Proteomes" id="UP001321760">
    <property type="component" value="Unassembled WGS sequence"/>
</dbReference>
<reference evidence="2" key="1">
    <citation type="journal article" date="2023" name="Mol. Phylogenet. Evol.">
        <title>Genome-scale phylogeny and comparative genomics of the fungal order Sordariales.</title>
        <authorList>
            <person name="Hensen N."/>
            <person name="Bonometti L."/>
            <person name="Westerberg I."/>
            <person name="Brannstrom I.O."/>
            <person name="Guillou S."/>
            <person name="Cros-Aarteil S."/>
            <person name="Calhoun S."/>
            <person name="Haridas S."/>
            <person name="Kuo A."/>
            <person name="Mondo S."/>
            <person name="Pangilinan J."/>
            <person name="Riley R."/>
            <person name="LaButti K."/>
            <person name="Andreopoulos B."/>
            <person name="Lipzen A."/>
            <person name="Chen C."/>
            <person name="Yan M."/>
            <person name="Daum C."/>
            <person name="Ng V."/>
            <person name="Clum A."/>
            <person name="Steindorff A."/>
            <person name="Ohm R.A."/>
            <person name="Martin F."/>
            <person name="Silar P."/>
            <person name="Natvig D.O."/>
            <person name="Lalanne C."/>
            <person name="Gautier V."/>
            <person name="Ament-Velasquez S.L."/>
            <person name="Kruys A."/>
            <person name="Hutchinson M.I."/>
            <person name="Powell A.J."/>
            <person name="Barry K."/>
            <person name="Miller A.N."/>
            <person name="Grigoriev I.V."/>
            <person name="Debuchy R."/>
            <person name="Gladieux P."/>
            <person name="Hiltunen Thoren M."/>
            <person name="Johannesson H."/>
        </authorList>
    </citation>
    <scope>NUCLEOTIDE SEQUENCE</scope>
    <source>
        <strain evidence="2">PSN243</strain>
    </source>
</reference>
<organism evidence="2 3">
    <name type="scientific">Podospora aff. communis PSN243</name>
    <dbReference type="NCBI Taxonomy" id="3040156"/>
    <lineage>
        <taxon>Eukaryota</taxon>
        <taxon>Fungi</taxon>
        <taxon>Dikarya</taxon>
        <taxon>Ascomycota</taxon>
        <taxon>Pezizomycotina</taxon>
        <taxon>Sordariomycetes</taxon>
        <taxon>Sordariomycetidae</taxon>
        <taxon>Sordariales</taxon>
        <taxon>Podosporaceae</taxon>
        <taxon>Podospora</taxon>
    </lineage>
</organism>
<proteinExistence type="predicted"/>
<evidence type="ECO:0000313" key="2">
    <source>
        <dbReference type="EMBL" id="KAK4454588.1"/>
    </source>
</evidence>
<name>A0AAV9H4Z7_9PEZI</name>
<reference evidence="2" key="2">
    <citation type="submission" date="2023-05" db="EMBL/GenBank/DDBJ databases">
        <authorList>
            <consortium name="Lawrence Berkeley National Laboratory"/>
            <person name="Steindorff A."/>
            <person name="Hensen N."/>
            <person name="Bonometti L."/>
            <person name="Westerberg I."/>
            <person name="Brannstrom I.O."/>
            <person name="Guillou S."/>
            <person name="Cros-Aarteil S."/>
            <person name="Calhoun S."/>
            <person name="Haridas S."/>
            <person name="Kuo A."/>
            <person name="Mondo S."/>
            <person name="Pangilinan J."/>
            <person name="Riley R."/>
            <person name="Labutti K."/>
            <person name="Andreopoulos B."/>
            <person name="Lipzen A."/>
            <person name="Chen C."/>
            <person name="Yanf M."/>
            <person name="Daum C."/>
            <person name="Ng V."/>
            <person name="Clum A."/>
            <person name="Ohm R."/>
            <person name="Martin F."/>
            <person name="Silar P."/>
            <person name="Natvig D."/>
            <person name="Lalanne C."/>
            <person name="Gautier V."/>
            <person name="Ament-Velasquez S.L."/>
            <person name="Kruys A."/>
            <person name="Hutchinson M.I."/>
            <person name="Powell A.J."/>
            <person name="Barry K."/>
            <person name="Miller A.N."/>
            <person name="Grigoriev I.V."/>
            <person name="Debuchy R."/>
            <person name="Gladieux P."/>
            <person name="Thoren M.H."/>
            <person name="Johannesson H."/>
        </authorList>
    </citation>
    <scope>NUCLEOTIDE SEQUENCE</scope>
    <source>
        <strain evidence="2">PSN243</strain>
    </source>
</reference>
<sequence>MPSSDIAARHRLGLSGTRPHPANCNEGIMRTKYKMMVACVGTGSEECRGCDEGLMEDPANPRWRTALMGRGRQPTASAASALTGEERGPKHLATVTAEKLDVSSLVVPWRWRGCLKHPSPFARRILCIRADTEQLSRSSAGLSLYAAAAGPHPDVFMPSWTFPLPPPPLLDAVRDKRRRSLIGNRHRLTTEIGPTRETTMGHRAASIPFRAAVVPISVAGSGRSCCPDCFDGAKSSHGLVEHHLSFTALGGAAATTKGGNGRWIEAQHFCGGPPQRMFPLLMSQLPGHGKTRVWGQHPWIDIGDGSSTRCRVVIAAKIDDAVKALIDKERGHQGACGSSTSDPLWTARGRSSCAANALEQAAMARQQAGDDGYPTGKMNPQKRTGQWVHRVGGECAGAQRVRA</sequence>
<evidence type="ECO:0000256" key="1">
    <source>
        <dbReference type="SAM" id="MobiDB-lite"/>
    </source>
</evidence>
<evidence type="ECO:0000313" key="3">
    <source>
        <dbReference type="Proteomes" id="UP001321760"/>
    </source>
</evidence>
<comment type="caution">
    <text evidence="2">The sequence shown here is derived from an EMBL/GenBank/DDBJ whole genome shotgun (WGS) entry which is preliminary data.</text>
</comment>
<gene>
    <name evidence="2" type="ORF">QBC34DRAFT_490383</name>
</gene>
<protein>
    <submittedName>
        <fullName evidence="2">Uncharacterized protein</fullName>
    </submittedName>
</protein>
<feature type="region of interest" description="Disordered" evidence="1">
    <location>
        <begin position="1"/>
        <end position="20"/>
    </location>
</feature>
<accession>A0AAV9H4Z7</accession>
<dbReference type="AlphaFoldDB" id="A0AAV9H4Z7"/>